<dbReference type="AlphaFoldDB" id="A0A1E3P3Q3"/>
<dbReference type="Pfam" id="PF13921">
    <property type="entry name" value="Myb_DNA-bind_6"/>
    <property type="match status" value="1"/>
</dbReference>
<reference evidence="3 4" key="1">
    <citation type="journal article" date="2016" name="Proc. Natl. Acad. Sci. U.S.A.">
        <title>Comparative genomics of biotechnologically important yeasts.</title>
        <authorList>
            <person name="Riley R."/>
            <person name="Haridas S."/>
            <person name="Wolfe K.H."/>
            <person name="Lopes M.R."/>
            <person name="Hittinger C.T."/>
            <person name="Goeker M."/>
            <person name="Salamov A.A."/>
            <person name="Wisecaver J.H."/>
            <person name="Long T.M."/>
            <person name="Calvey C.H."/>
            <person name="Aerts A.L."/>
            <person name="Barry K.W."/>
            <person name="Choi C."/>
            <person name="Clum A."/>
            <person name="Coughlan A.Y."/>
            <person name="Deshpande S."/>
            <person name="Douglass A.P."/>
            <person name="Hanson S.J."/>
            <person name="Klenk H.-P."/>
            <person name="LaButti K.M."/>
            <person name="Lapidus A."/>
            <person name="Lindquist E.A."/>
            <person name="Lipzen A.M."/>
            <person name="Meier-Kolthoff J.P."/>
            <person name="Ohm R.A."/>
            <person name="Otillar R.P."/>
            <person name="Pangilinan J.L."/>
            <person name="Peng Y."/>
            <person name="Rokas A."/>
            <person name="Rosa C.A."/>
            <person name="Scheuner C."/>
            <person name="Sibirny A.A."/>
            <person name="Slot J.C."/>
            <person name="Stielow J.B."/>
            <person name="Sun H."/>
            <person name="Kurtzman C.P."/>
            <person name="Blackwell M."/>
            <person name="Grigoriev I.V."/>
            <person name="Jeffries T.W."/>
        </authorList>
    </citation>
    <scope>NUCLEOTIDE SEQUENCE [LARGE SCALE GENOMIC DNA]</scope>
    <source>
        <strain evidence="4">ATCC 58044 / CBS 1984 / NCYC 433 / NRRL Y-366-8</strain>
    </source>
</reference>
<dbReference type="SMART" id="SM00717">
    <property type="entry name" value="SANT"/>
    <property type="match status" value="1"/>
</dbReference>
<protein>
    <recommendedName>
        <fullName evidence="2">Myb-like domain-containing protein</fullName>
    </recommendedName>
</protein>
<dbReference type="CDD" id="cd00167">
    <property type="entry name" value="SANT"/>
    <property type="match status" value="1"/>
</dbReference>
<evidence type="ECO:0000313" key="4">
    <source>
        <dbReference type="Proteomes" id="UP000094112"/>
    </source>
</evidence>
<evidence type="ECO:0000313" key="3">
    <source>
        <dbReference type="EMBL" id="ODQ59532.1"/>
    </source>
</evidence>
<dbReference type="SUPFAM" id="SSF46689">
    <property type="entry name" value="Homeodomain-like"/>
    <property type="match status" value="1"/>
</dbReference>
<evidence type="ECO:0000259" key="2">
    <source>
        <dbReference type="PROSITE" id="PS50090"/>
    </source>
</evidence>
<proteinExistence type="predicted"/>
<dbReference type="STRING" id="683960.A0A1E3P3Q3"/>
<dbReference type="InterPro" id="IPR001005">
    <property type="entry name" value="SANT/Myb"/>
</dbReference>
<keyword evidence="4" id="KW-1185">Reference proteome</keyword>
<name>A0A1E3P3Q3_WICAA</name>
<feature type="domain" description="Myb-like" evidence="2">
    <location>
        <begin position="159"/>
        <end position="209"/>
    </location>
</feature>
<dbReference type="PROSITE" id="PS50090">
    <property type="entry name" value="MYB_LIKE"/>
    <property type="match status" value="1"/>
</dbReference>
<dbReference type="EMBL" id="KV454210">
    <property type="protein sequence ID" value="ODQ59532.1"/>
    <property type="molecule type" value="Genomic_DNA"/>
</dbReference>
<sequence length="242" mass="27771">MQSVQRIRLPSVNDIFPKVENQLIMNQQCYNVQANMIQSSPIEMHQNYSLQQPQVTYTLAPQVSANLPQISQQQPATAGPIAQPIPYYPQNSIPIHHHPHQHLPPASITPSNSPINYINTGNNMGNTPPPYNYHQPRHNGVIMGSIINSQNKYKISKNSVTRQSNAWSANDDELLKYLKEVKNLGWREISMYFENRTANGCQFRWRRIVALSKQQENYQHTIKRTDLQNTESRSNSLESLLN</sequence>
<dbReference type="Gene3D" id="1.10.10.60">
    <property type="entry name" value="Homeodomain-like"/>
    <property type="match status" value="1"/>
</dbReference>
<organism evidence="3 4">
    <name type="scientific">Wickerhamomyces anomalus (strain ATCC 58044 / CBS 1984 / NCYC 433 / NRRL Y-366-8)</name>
    <name type="common">Yeast</name>
    <name type="synonym">Hansenula anomala</name>
    <dbReference type="NCBI Taxonomy" id="683960"/>
    <lineage>
        <taxon>Eukaryota</taxon>
        <taxon>Fungi</taxon>
        <taxon>Dikarya</taxon>
        <taxon>Ascomycota</taxon>
        <taxon>Saccharomycotina</taxon>
        <taxon>Saccharomycetes</taxon>
        <taxon>Phaffomycetales</taxon>
        <taxon>Wickerhamomycetaceae</taxon>
        <taxon>Wickerhamomyces</taxon>
    </lineage>
</organism>
<dbReference type="GeneID" id="30201923"/>
<dbReference type="RefSeq" id="XP_019038739.1">
    <property type="nucleotide sequence ID" value="XM_019184677.1"/>
</dbReference>
<dbReference type="InterPro" id="IPR009057">
    <property type="entry name" value="Homeodomain-like_sf"/>
</dbReference>
<feature type="region of interest" description="Disordered" evidence="1">
    <location>
        <begin position="93"/>
        <end position="112"/>
    </location>
</feature>
<accession>A0A1E3P3Q3</accession>
<dbReference type="OrthoDB" id="2143914at2759"/>
<gene>
    <name evidence="3" type="ORF">WICANDRAFT_78181</name>
</gene>
<dbReference type="Proteomes" id="UP000094112">
    <property type="component" value="Unassembled WGS sequence"/>
</dbReference>
<evidence type="ECO:0000256" key="1">
    <source>
        <dbReference type="SAM" id="MobiDB-lite"/>
    </source>
</evidence>